<name>A0A450XKY7_9GAMM</name>
<reference evidence="2" key="1">
    <citation type="submission" date="2019-02" db="EMBL/GenBank/DDBJ databases">
        <authorList>
            <person name="Gruber-Vodicka R. H."/>
            <person name="Seah K. B. B."/>
        </authorList>
    </citation>
    <scope>NUCLEOTIDE SEQUENCE</scope>
    <source>
        <strain evidence="1">BECK_S312</strain>
        <strain evidence="2">BECK_S426</strain>
    </source>
</reference>
<protein>
    <recommendedName>
        <fullName evidence="3">PD-(D/E)XK nuclease superfamily protein</fullName>
    </recommendedName>
</protein>
<dbReference type="EMBL" id="CAADFM010000124">
    <property type="protein sequence ID" value="VFK15372.1"/>
    <property type="molecule type" value="Genomic_DNA"/>
</dbReference>
<sequence>MQTSIPELPVECARADGALDMMKLIEGFLEFWRENGEILLKGMSYQEAAPHLVFMGYLQRIVNGGRMDREFALGTRRADLVVHYGKVQKEVIELKLAQAPKALERGVRQVSEYAKRLGLKRGYLILFDREATAPWEERGAVEEMEVEGVTVVVVRA</sequence>
<organism evidence="2">
    <name type="scientific">Candidatus Kentrum sp. LPFa</name>
    <dbReference type="NCBI Taxonomy" id="2126335"/>
    <lineage>
        <taxon>Bacteria</taxon>
        <taxon>Pseudomonadati</taxon>
        <taxon>Pseudomonadota</taxon>
        <taxon>Gammaproteobacteria</taxon>
        <taxon>Candidatus Kentrum</taxon>
    </lineage>
</organism>
<gene>
    <name evidence="1" type="ORF">BECKLPF1236A_GA0070988_101245</name>
    <name evidence="2" type="ORF">BECKLPF1236C_GA0070990_101005</name>
</gene>
<evidence type="ECO:0000313" key="1">
    <source>
        <dbReference type="EMBL" id="VFK15372.1"/>
    </source>
</evidence>
<accession>A0A450XKY7</accession>
<evidence type="ECO:0008006" key="3">
    <source>
        <dbReference type="Google" id="ProtNLM"/>
    </source>
</evidence>
<dbReference type="EMBL" id="CAADFP010000100">
    <property type="protein sequence ID" value="VFK29990.1"/>
    <property type="molecule type" value="Genomic_DNA"/>
</dbReference>
<evidence type="ECO:0000313" key="2">
    <source>
        <dbReference type="EMBL" id="VFK29990.1"/>
    </source>
</evidence>
<dbReference type="AlphaFoldDB" id="A0A450XKY7"/>
<proteinExistence type="predicted"/>